<protein>
    <recommendedName>
        <fullName evidence="4">YtxH domain-containing protein</fullName>
    </recommendedName>
</protein>
<proteinExistence type="predicted"/>
<dbReference type="AlphaFoldDB" id="A0AAX2JB15"/>
<keyword evidence="1" id="KW-0472">Membrane</keyword>
<dbReference type="RefSeq" id="WP_005976843.1">
    <property type="nucleotide sequence ID" value="NZ_CABKNW010000001.1"/>
</dbReference>
<accession>A0AAX2JB15</accession>
<dbReference type="EMBL" id="LS483487">
    <property type="protein sequence ID" value="SQJ01015.1"/>
    <property type="molecule type" value="Genomic_DNA"/>
</dbReference>
<dbReference type="KEGG" id="ful:C4N20_12465"/>
<evidence type="ECO:0000313" key="3">
    <source>
        <dbReference type="Proteomes" id="UP000249008"/>
    </source>
</evidence>
<dbReference type="Proteomes" id="UP000249008">
    <property type="component" value="Chromosome 1"/>
</dbReference>
<organism evidence="2 3">
    <name type="scientific">Fusobacterium ulcerans</name>
    <dbReference type="NCBI Taxonomy" id="861"/>
    <lineage>
        <taxon>Bacteria</taxon>
        <taxon>Fusobacteriati</taxon>
        <taxon>Fusobacteriota</taxon>
        <taxon>Fusobacteriia</taxon>
        <taxon>Fusobacteriales</taxon>
        <taxon>Fusobacteriaceae</taxon>
        <taxon>Fusobacterium</taxon>
    </lineage>
</organism>
<sequence length="91" mass="10492">MKEFFINNIEFWGILGAFILGWILPNPRVWKIGKEVGDKLPEKLKKELADKLDSFEQGLRGKEYLGDKSIASNEQIKEETEKLKVDLGLKE</sequence>
<evidence type="ECO:0000256" key="1">
    <source>
        <dbReference type="SAM" id="Phobius"/>
    </source>
</evidence>
<evidence type="ECO:0000313" key="2">
    <source>
        <dbReference type="EMBL" id="SQJ01015.1"/>
    </source>
</evidence>
<dbReference type="GeneID" id="78455630"/>
<name>A0AAX2JB15_9FUSO</name>
<gene>
    <name evidence="2" type="ORF">NCTC12112_01058</name>
</gene>
<reference evidence="2 3" key="1">
    <citation type="submission" date="2018-06" db="EMBL/GenBank/DDBJ databases">
        <authorList>
            <consortium name="Pathogen Informatics"/>
            <person name="Doyle S."/>
        </authorList>
    </citation>
    <scope>NUCLEOTIDE SEQUENCE [LARGE SCALE GENOMIC DNA]</scope>
    <source>
        <strain evidence="2 3">NCTC12112</strain>
    </source>
</reference>
<keyword evidence="1" id="KW-0812">Transmembrane</keyword>
<evidence type="ECO:0008006" key="4">
    <source>
        <dbReference type="Google" id="ProtNLM"/>
    </source>
</evidence>
<feature type="transmembrane region" description="Helical" evidence="1">
    <location>
        <begin position="6"/>
        <end position="24"/>
    </location>
</feature>
<keyword evidence="1" id="KW-1133">Transmembrane helix</keyword>